<comment type="similarity">
    <text evidence="3">Belongs to the cytochrome P450 family.</text>
</comment>
<dbReference type="EMBL" id="AP000383">
    <property type="protein sequence ID" value="BAB01868.1"/>
    <property type="molecule type" value="Genomic_DNA"/>
</dbReference>
<dbReference type="SUPFAM" id="SSF48264">
    <property type="entry name" value="Cytochrome P450"/>
    <property type="match status" value="1"/>
</dbReference>
<keyword evidence="5 12" id="KW-0812">Transmembrane</keyword>
<proteinExistence type="inferred from homology"/>
<dbReference type="GO" id="GO:0004497">
    <property type="term" value="F:monooxygenase activity"/>
    <property type="evidence" value="ECO:0007669"/>
    <property type="project" value="UniProtKB-KW"/>
</dbReference>
<dbReference type="PANTHER" id="PTHR24298">
    <property type="entry name" value="FLAVONOID 3'-MONOOXYGENASE-RELATED"/>
    <property type="match status" value="1"/>
</dbReference>
<keyword evidence="6" id="KW-0479">Metal-binding</keyword>
<dbReference type="Gene3D" id="1.10.630.10">
    <property type="entry name" value="Cytochrome P450"/>
    <property type="match status" value="1"/>
</dbReference>
<dbReference type="InterPro" id="IPR036396">
    <property type="entry name" value="Cyt_P450_sf"/>
</dbReference>
<keyword evidence="11 12" id="KW-0472">Membrane</keyword>
<keyword evidence="10" id="KW-0503">Monooxygenase</keyword>
<evidence type="ECO:0000256" key="2">
    <source>
        <dbReference type="ARBA" id="ARBA00004167"/>
    </source>
</evidence>
<evidence type="ECO:0000256" key="7">
    <source>
        <dbReference type="ARBA" id="ARBA00022989"/>
    </source>
</evidence>
<evidence type="ECO:0000256" key="3">
    <source>
        <dbReference type="ARBA" id="ARBA00010617"/>
    </source>
</evidence>
<dbReference type="GO" id="GO:0016705">
    <property type="term" value="F:oxidoreductase activity, acting on paired donors, with incorporation or reduction of molecular oxygen"/>
    <property type="evidence" value="ECO:0007669"/>
    <property type="project" value="InterPro"/>
</dbReference>
<keyword evidence="4" id="KW-0349">Heme</keyword>
<comment type="subcellular location">
    <subcellularLocation>
        <location evidence="2">Membrane</location>
        <topology evidence="2">Single-pass membrane protein</topology>
    </subcellularLocation>
</comment>
<evidence type="ECO:0000256" key="5">
    <source>
        <dbReference type="ARBA" id="ARBA00022692"/>
    </source>
</evidence>
<sequence>MYSFLQLTSLYKNSHPILVSSASVAYEIFKAHDLSISSRENPPIDESLLLGSSVFVRAPYGDHFRFMKKLLVTKLLGPHALERSRGIRADELERLYRSLFDKAVKKESVEIEESGEAERLRGLVTDLDGLTKNFLLANIFRWPLEKLGISLFKKEIELERLNFRFRDSNAIIEGDVQKANKFRRCRVWFVEVLCQNVFFFFFFFYQFRVTEEENKIWASKFSELSVILGENGVNYPCKKSIGE</sequence>
<evidence type="ECO:0000313" key="13">
    <source>
        <dbReference type="EMBL" id="BAB01868.1"/>
    </source>
</evidence>
<evidence type="ECO:0000256" key="6">
    <source>
        <dbReference type="ARBA" id="ARBA00022723"/>
    </source>
</evidence>
<dbReference type="AlphaFoldDB" id="Q9LJZ0"/>
<evidence type="ECO:0000256" key="11">
    <source>
        <dbReference type="ARBA" id="ARBA00023136"/>
    </source>
</evidence>
<name>Q9LJZ0_ARATH</name>
<protein>
    <submittedName>
        <fullName evidence="13">Uncharacterized protein</fullName>
    </submittedName>
</protein>
<evidence type="ECO:0000256" key="12">
    <source>
        <dbReference type="SAM" id="Phobius"/>
    </source>
</evidence>
<keyword evidence="8" id="KW-0560">Oxidoreductase</keyword>
<evidence type="ECO:0000256" key="9">
    <source>
        <dbReference type="ARBA" id="ARBA00023004"/>
    </source>
</evidence>
<dbReference type="GO" id="GO:0005506">
    <property type="term" value="F:iron ion binding"/>
    <property type="evidence" value="ECO:0007669"/>
    <property type="project" value="InterPro"/>
</dbReference>
<dbReference type="InterPro" id="IPR051103">
    <property type="entry name" value="Plant_metabolite_P450s"/>
</dbReference>
<organism evidence="13">
    <name type="scientific">Arabidopsis thaliana</name>
    <name type="common">Mouse-ear cress</name>
    <dbReference type="NCBI Taxonomy" id="3702"/>
    <lineage>
        <taxon>Eukaryota</taxon>
        <taxon>Viridiplantae</taxon>
        <taxon>Streptophyta</taxon>
        <taxon>Embryophyta</taxon>
        <taxon>Tracheophyta</taxon>
        <taxon>Spermatophyta</taxon>
        <taxon>Magnoliopsida</taxon>
        <taxon>eudicotyledons</taxon>
        <taxon>Gunneridae</taxon>
        <taxon>Pentapetalae</taxon>
        <taxon>rosids</taxon>
        <taxon>malvids</taxon>
        <taxon>Brassicales</taxon>
        <taxon>Brassicaceae</taxon>
        <taxon>Camelineae</taxon>
        <taxon>Arabidopsis</taxon>
    </lineage>
</organism>
<comment type="cofactor">
    <cofactor evidence="1">
        <name>heme</name>
        <dbReference type="ChEBI" id="CHEBI:30413"/>
    </cofactor>
</comment>
<accession>Q9LJZ0</accession>
<dbReference type="GO" id="GO:0020037">
    <property type="term" value="F:heme binding"/>
    <property type="evidence" value="ECO:0007669"/>
    <property type="project" value="InterPro"/>
</dbReference>
<evidence type="ECO:0000256" key="10">
    <source>
        <dbReference type="ARBA" id="ARBA00023033"/>
    </source>
</evidence>
<dbReference type="PANTHER" id="PTHR24298:SF541">
    <property type="entry name" value="CYTOCHROME P450 705A20-RELATED"/>
    <property type="match status" value="1"/>
</dbReference>
<keyword evidence="9" id="KW-0408">Iron</keyword>
<reference evidence="13" key="1">
    <citation type="journal article" date="2000" name="DNA Res.">
        <title>Structural analysis of Arabidopsis thaliana chromosome 3. II. Sequence features of the 4,251,695 bp regions covered by 90 P1, TAC and BAC clones.</title>
        <authorList>
            <person name="Nakamura Y."/>
        </authorList>
    </citation>
    <scope>NUCLEOTIDE SEQUENCE [LARGE SCALE GENOMIC DNA]</scope>
</reference>
<reference key="2">
    <citation type="journal article" date="2000" name="Nature">
        <title>Sequence and analysis of chromosome 3 of the plant Arabidopsis thaliana.</title>
        <authorList>
            <consortium name="European Union Chromosome 3 Arabidopsis Sequencing Consortium"/>
            <consortium name="Institute for Genomic Research"/>
            <consortium name="Kazusa DNA Research Institute"/>
            <person name="Salanoubat M."/>
            <person name="Lemcke K."/>
            <person name="Rieger M."/>
            <person name="Ansorge W."/>
            <person name="Unseld M."/>
            <person name="Fartmann B."/>
            <person name="Valle G."/>
            <person name="Blocker H."/>
            <person name="Perez-Alonso M."/>
            <person name="Obermaier B."/>
            <person name="Delseny M."/>
            <person name="Boutry M."/>
            <person name="Grivell L.A."/>
            <person name="Mache R."/>
            <person name="Puigdomenech P."/>
            <person name="De Simone V."/>
            <person name="Choisne N."/>
            <person name="Artiguenave F."/>
            <person name="Robert C."/>
            <person name="Brottier P."/>
            <person name="Wincker P."/>
            <person name="Cattolico L."/>
            <person name="Weissenbach J."/>
            <person name="Saurin W."/>
            <person name="Quetier F."/>
            <person name="Schafer M."/>
            <person name="Muller-Auer S."/>
            <person name="Gabel C."/>
            <person name="Fuchs M."/>
            <person name="Benes V."/>
            <person name="Wurmbach E."/>
            <person name="Drzonek H."/>
            <person name="Erfle H."/>
            <person name="Jordan N."/>
            <person name="Bangert S."/>
            <person name="Wiedelmann R."/>
            <person name="Kranz H."/>
            <person name="Voss H."/>
            <person name="Holland R."/>
            <person name="Brandt P."/>
            <person name="Nyakatura G."/>
            <person name="Vezzi A."/>
            <person name="D'Angelo M."/>
            <person name="Pallavicini A."/>
            <person name="Toppo S."/>
            <person name="Simionati B."/>
            <person name="Conrad A."/>
            <person name="Hornischer K."/>
            <person name="Kauer G."/>
            <person name="Lohnert T.H."/>
            <person name="Nordsiek G."/>
            <person name="Reichelt J."/>
            <person name="Scharfe M."/>
            <person name="Schon O."/>
            <person name="Bargues M."/>
            <person name="Terol J."/>
            <person name="Climent J."/>
            <person name="Navarro P."/>
            <person name="Collado C."/>
            <person name="Perez-Perez A."/>
            <person name="Ottenwalder B."/>
            <person name="Duchemin D."/>
            <person name="Cooke R."/>
            <person name="Laudie M."/>
            <person name="Berger-Llauro C."/>
            <person name="Purnelle B."/>
            <person name="Masuy D."/>
            <person name="de Haan M."/>
            <person name="Maarse A.C."/>
            <person name="Alcaraz J.P."/>
            <person name="Cottet A."/>
            <person name="Casacuberta E."/>
            <person name="Monfort A."/>
            <person name="Argiriou A."/>
            <person name="flores M."/>
            <person name="Liguori R."/>
            <person name="Vitale D."/>
            <person name="Mannhaupt G."/>
            <person name="Haase D."/>
            <person name="Schoof H."/>
            <person name="Rudd S."/>
            <person name="Zaccaria P."/>
            <person name="Mewes H.W."/>
            <person name="Mayer K.F."/>
            <person name="Kaul S."/>
            <person name="Town C.D."/>
            <person name="Koo H.L."/>
            <person name="Tallon L.J."/>
            <person name="Jenkins J."/>
            <person name="Rooney T."/>
            <person name="Rizzo M."/>
            <person name="Walts A."/>
            <person name="Utterback T."/>
            <person name="Fujii C.Y."/>
            <person name="Shea T.P."/>
            <person name="Creasy T.H."/>
            <person name="Haas B."/>
            <person name="Maiti R."/>
            <person name="Wu D."/>
            <person name="Peterson J."/>
            <person name="Van Aken S."/>
            <person name="Pai G."/>
            <person name="Militscher J."/>
            <person name="Sellers P."/>
            <person name="Gill J.E."/>
            <person name="Feldblyum T.V."/>
            <person name="Preuss D."/>
            <person name="Lin X."/>
            <person name="Nierman W.C."/>
            <person name="Salzberg S.L."/>
            <person name="White O."/>
            <person name="Venter J.C."/>
            <person name="Fraser C.M."/>
            <person name="Kaneko T."/>
            <person name="Nakamura Y."/>
            <person name="Sato S."/>
            <person name="Kato T."/>
            <person name="Asamizu E."/>
            <person name="Sasamoto S."/>
            <person name="Kimura T."/>
            <person name="Idesawa K."/>
            <person name="Kawashima K."/>
            <person name="Kishida Y."/>
            <person name="Kiyokawa C."/>
            <person name="Kohara M."/>
            <person name="Matsumoto M."/>
            <person name="Matsuno A."/>
            <person name="Muraki A."/>
            <person name="Nakayama S."/>
            <person name="Nakazaki N."/>
            <person name="Shinpo S."/>
            <person name="Takeuchi C."/>
            <person name="Wada T."/>
            <person name="Watanabe A."/>
            <person name="Yamada M."/>
            <person name="Yasuda M."/>
            <person name="Tabata S."/>
        </authorList>
    </citation>
    <scope>NUCLEOTIDE SEQUENCE [LARGE SCALE GENOMIC DNA]</scope>
    <source>
        <strain>cv. Columbia</strain>
    </source>
</reference>
<keyword evidence="7 12" id="KW-1133">Transmembrane helix</keyword>
<feature type="transmembrane region" description="Helical" evidence="12">
    <location>
        <begin position="187"/>
        <end position="207"/>
    </location>
</feature>
<dbReference type="GO" id="GO:0016020">
    <property type="term" value="C:membrane"/>
    <property type="evidence" value="ECO:0007669"/>
    <property type="project" value="UniProtKB-SubCell"/>
</dbReference>
<evidence type="ECO:0000256" key="4">
    <source>
        <dbReference type="ARBA" id="ARBA00022617"/>
    </source>
</evidence>
<evidence type="ECO:0000256" key="8">
    <source>
        <dbReference type="ARBA" id="ARBA00023002"/>
    </source>
</evidence>
<evidence type="ECO:0000256" key="1">
    <source>
        <dbReference type="ARBA" id="ARBA00001971"/>
    </source>
</evidence>